<dbReference type="AlphaFoldDB" id="F2KP20"/>
<organism evidence="2 3">
    <name type="scientific">Archaeoglobus veneficus (strain DSM 11195 / SNP6)</name>
    <dbReference type="NCBI Taxonomy" id="693661"/>
    <lineage>
        <taxon>Archaea</taxon>
        <taxon>Methanobacteriati</taxon>
        <taxon>Methanobacteriota</taxon>
        <taxon>Archaeoglobi</taxon>
        <taxon>Archaeoglobales</taxon>
        <taxon>Archaeoglobaceae</taxon>
        <taxon>Archaeoglobus</taxon>
    </lineage>
</organism>
<proteinExistence type="inferred from homology"/>
<comment type="similarity">
    <text evidence="1">Belongs to the eukaryotic-type primase small subunit family.</text>
</comment>
<dbReference type="STRING" id="693661.Arcve_0294"/>
<evidence type="ECO:0000313" key="3">
    <source>
        <dbReference type="Proteomes" id="UP000008136"/>
    </source>
</evidence>
<accession>F2KP20</accession>
<protein>
    <submittedName>
        <fullName evidence="2">DNA primase small subunit</fullName>
    </submittedName>
</protein>
<dbReference type="RefSeq" id="WP_013683004.1">
    <property type="nucleotide sequence ID" value="NC_015320.1"/>
</dbReference>
<dbReference type="Proteomes" id="UP000008136">
    <property type="component" value="Chromosome"/>
</dbReference>
<dbReference type="SUPFAM" id="SSF56747">
    <property type="entry name" value="Prim-pol domain"/>
    <property type="match status" value="1"/>
</dbReference>
<name>F2KP20_ARCVS</name>
<evidence type="ECO:0000313" key="2">
    <source>
        <dbReference type="EMBL" id="AEA46328.1"/>
    </source>
</evidence>
<dbReference type="EMBL" id="CP002588">
    <property type="protein sequence ID" value="AEA46328.1"/>
    <property type="molecule type" value="Genomic_DNA"/>
</dbReference>
<dbReference type="GeneID" id="10393388"/>
<dbReference type="HOGENOM" id="CLU_1032907_0_0_2"/>
<dbReference type="Gene3D" id="3.90.920.10">
    <property type="entry name" value="DNA primase, PRIM domain"/>
    <property type="match status" value="1"/>
</dbReference>
<dbReference type="KEGG" id="ave:Arcve_0294"/>
<dbReference type="OrthoDB" id="31125at2157"/>
<evidence type="ECO:0000256" key="1">
    <source>
        <dbReference type="ARBA" id="ARBA00009762"/>
    </source>
</evidence>
<sequence length="281" mass="33281">MAVTYEFPEGMRIANLDERRVYYETEFNLKAVAEWLSFRGSEEQIKRTTAFAFIVGRHTGVYLPEFEEIKNKVVVVDNYEGFEDLKDYILRYLPEGVYYDRNVYISLEECRKCEKCYRECWNCSCFVGQELAFDIDPENVECPVHGTLEDKMKRGQGLSFCMYEFDAVREATLRLWEELEKEFEDMRVVFSGRGFHIHVIDEEAIRMSYTERKEISRKFSSYPIDEWVTTGGSRLIRLPYSLNALVSRIVTPLKIEDVLDFDPRYDRRCIPRFLGRDYAEG</sequence>
<keyword evidence="3" id="KW-1185">Reference proteome</keyword>
<reference evidence="2 3" key="1">
    <citation type="submission" date="2011-03" db="EMBL/GenBank/DDBJ databases">
        <title>The complete genome of Archaeoglobus veneficus SNP6.</title>
        <authorList>
            <consortium name="US DOE Joint Genome Institute (JGI-PGF)"/>
            <person name="Lucas S."/>
            <person name="Copeland A."/>
            <person name="Lapidus A."/>
            <person name="Bruce D."/>
            <person name="Goodwin L."/>
            <person name="Pitluck S."/>
            <person name="Kyrpides N."/>
            <person name="Mavromatis K."/>
            <person name="Pagani I."/>
            <person name="Ivanova N."/>
            <person name="Mikhailova N."/>
            <person name="Lu M."/>
            <person name="Detter J.C."/>
            <person name="Tapia R."/>
            <person name="Han C."/>
            <person name="Land M."/>
            <person name="Hauser L."/>
            <person name="Markowitz V."/>
            <person name="Cheng J.-F."/>
            <person name="Hugenholtz P."/>
            <person name="Woyke T."/>
            <person name="Wu D."/>
            <person name="Spring S."/>
            <person name="Brambilla E."/>
            <person name="Klenk H.-P."/>
            <person name="Eisen J.A."/>
        </authorList>
    </citation>
    <scope>NUCLEOTIDE SEQUENCE [LARGE SCALE GENOMIC DNA]</scope>
    <source>
        <strain>SNP6</strain>
    </source>
</reference>
<dbReference type="eggNOG" id="arCOG04110">
    <property type="taxonomic scope" value="Archaea"/>
</dbReference>
<dbReference type="PANTHER" id="PTHR10536">
    <property type="entry name" value="DNA PRIMASE SMALL SUBUNIT"/>
    <property type="match status" value="1"/>
</dbReference>
<gene>
    <name evidence="2" type="ordered locus">Arcve_0294</name>
</gene>